<dbReference type="PANTHER" id="PTHR24320:SF148">
    <property type="entry name" value="NAD(P)-BINDING ROSSMANN-FOLD SUPERFAMILY PROTEIN"/>
    <property type="match status" value="1"/>
</dbReference>
<name>A0ABT8GAU7_9MICO</name>
<reference evidence="3" key="1">
    <citation type="submission" date="2023-06" db="EMBL/GenBank/DDBJ databases">
        <title>Sysu t00192.</title>
        <authorList>
            <person name="Gao L."/>
            <person name="Fang B.-Z."/>
            <person name="Li W.-J."/>
        </authorList>
    </citation>
    <scope>NUCLEOTIDE SEQUENCE</scope>
    <source>
        <strain evidence="3">SYSU T00192</strain>
    </source>
</reference>
<dbReference type="Pfam" id="PF00106">
    <property type="entry name" value="adh_short"/>
    <property type="match status" value="1"/>
</dbReference>
<protein>
    <submittedName>
        <fullName evidence="3">SDR family NAD(P)-dependent oxidoreductase</fullName>
    </submittedName>
</protein>
<keyword evidence="4" id="KW-1185">Reference proteome</keyword>
<dbReference type="InterPro" id="IPR002347">
    <property type="entry name" value="SDR_fam"/>
</dbReference>
<dbReference type="SUPFAM" id="SSF51735">
    <property type="entry name" value="NAD(P)-binding Rossmann-fold domains"/>
    <property type="match status" value="1"/>
</dbReference>
<sequence length="320" mass="33355">MSWTADDIPDLTGRVAVITGANGGLGLASTLALARRGAHVVMAARDPAKTDDARAAVLAEVPGASLETVPVDLSSQASVREAAEAIASAHPVVDILLANAGVMAMPERRTEDGFETQLAVNHLGHWTLVSRLLPSLVAAPAARIVTLTSIARLNATPLDPANPHLEGEYDDWRAYGQSKLAALQTALGLDDALRAAGTPARALCAHPGISHTDLQKRTVREGGGGRQGPFWEAYAEQRGMPPEQGVLPQLRAATDPHARGGTLWGPRLGLSGPPTRKMLLRRGLIEAGIPGLWEASIALTGARMDVEAAAAAARAKEATP</sequence>
<organism evidence="3 4">
    <name type="scientific">Demequina litoralis</name>
    <dbReference type="NCBI Taxonomy" id="3051660"/>
    <lineage>
        <taxon>Bacteria</taxon>
        <taxon>Bacillati</taxon>
        <taxon>Actinomycetota</taxon>
        <taxon>Actinomycetes</taxon>
        <taxon>Micrococcales</taxon>
        <taxon>Demequinaceae</taxon>
        <taxon>Demequina</taxon>
    </lineage>
</organism>
<dbReference type="RefSeq" id="WP_301134325.1">
    <property type="nucleotide sequence ID" value="NZ_JAUHPW010000007.1"/>
</dbReference>
<dbReference type="Gene3D" id="3.40.50.720">
    <property type="entry name" value="NAD(P)-binding Rossmann-like Domain"/>
    <property type="match status" value="1"/>
</dbReference>
<evidence type="ECO:0000313" key="3">
    <source>
        <dbReference type="EMBL" id="MDN4476266.1"/>
    </source>
</evidence>
<evidence type="ECO:0000313" key="4">
    <source>
        <dbReference type="Proteomes" id="UP001172728"/>
    </source>
</evidence>
<evidence type="ECO:0000256" key="2">
    <source>
        <dbReference type="ARBA" id="ARBA00023002"/>
    </source>
</evidence>
<dbReference type="EMBL" id="JAUHPW010000007">
    <property type="protein sequence ID" value="MDN4476266.1"/>
    <property type="molecule type" value="Genomic_DNA"/>
</dbReference>
<dbReference type="InterPro" id="IPR036291">
    <property type="entry name" value="NAD(P)-bd_dom_sf"/>
</dbReference>
<keyword evidence="2" id="KW-0560">Oxidoreductase</keyword>
<accession>A0ABT8GAU7</accession>
<gene>
    <name evidence="3" type="ORF">QQX09_10405</name>
</gene>
<dbReference type="Proteomes" id="UP001172728">
    <property type="component" value="Unassembled WGS sequence"/>
</dbReference>
<dbReference type="PANTHER" id="PTHR24320">
    <property type="entry name" value="RETINOL DEHYDROGENASE"/>
    <property type="match status" value="1"/>
</dbReference>
<evidence type="ECO:0000256" key="1">
    <source>
        <dbReference type="ARBA" id="ARBA00006484"/>
    </source>
</evidence>
<dbReference type="PRINTS" id="PR00081">
    <property type="entry name" value="GDHRDH"/>
</dbReference>
<proteinExistence type="inferred from homology"/>
<comment type="caution">
    <text evidence="3">The sequence shown here is derived from an EMBL/GenBank/DDBJ whole genome shotgun (WGS) entry which is preliminary data.</text>
</comment>
<comment type="similarity">
    <text evidence="1">Belongs to the short-chain dehydrogenases/reductases (SDR) family.</text>
</comment>